<dbReference type="PANTHER" id="PTHR13429:SF7">
    <property type="entry name" value="FERM DOMAIN-CONTAINING PROTEIN 1"/>
    <property type="match status" value="1"/>
</dbReference>
<dbReference type="InterPro" id="IPR041781">
    <property type="entry name" value="FRMD6-FERM_C"/>
</dbReference>
<dbReference type="InterPro" id="IPR000299">
    <property type="entry name" value="FERM_domain"/>
</dbReference>
<reference evidence="3" key="1">
    <citation type="submission" date="2023-09" db="UniProtKB">
        <authorList>
            <consortium name="Ensembl"/>
        </authorList>
    </citation>
    <scope>IDENTIFICATION</scope>
</reference>
<accession>A0A8C0W6P0</accession>
<dbReference type="PROSITE" id="PS50057">
    <property type="entry name" value="FERM_3"/>
    <property type="match status" value="1"/>
</dbReference>
<feature type="compositionally biased region" description="Polar residues" evidence="1">
    <location>
        <begin position="87"/>
        <end position="98"/>
    </location>
</feature>
<name>A0A8C0W6P0_CASCN</name>
<dbReference type="InterPro" id="IPR014352">
    <property type="entry name" value="FERM/acyl-CoA-bd_prot_sf"/>
</dbReference>
<feature type="region of interest" description="Disordered" evidence="1">
    <location>
        <begin position="452"/>
        <end position="539"/>
    </location>
</feature>
<dbReference type="Gene3D" id="1.20.80.10">
    <property type="match status" value="1"/>
</dbReference>
<evidence type="ECO:0000256" key="1">
    <source>
        <dbReference type="SAM" id="MobiDB-lite"/>
    </source>
</evidence>
<dbReference type="Pfam" id="PF00373">
    <property type="entry name" value="FERM_M"/>
    <property type="match status" value="1"/>
</dbReference>
<feature type="compositionally biased region" description="Polar residues" evidence="1">
    <location>
        <begin position="482"/>
        <end position="493"/>
    </location>
</feature>
<dbReference type="Ensembl" id="ENSCCNT00000008912.1">
    <property type="protein sequence ID" value="ENSCCNP00000006757.1"/>
    <property type="gene ID" value="ENSCCNG00000007145.1"/>
</dbReference>
<evidence type="ECO:0000259" key="2">
    <source>
        <dbReference type="PROSITE" id="PS50057"/>
    </source>
</evidence>
<proteinExistence type="predicted"/>
<dbReference type="InterPro" id="IPR019749">
    <property type="entry name" value="Band_41_domain"/>
</dbReference>
<dbReference type="Pfam" id="PF09379">
    <property type="entry name" value="FERM_N"/>
    <property type="match status" value="1"/>
</dbReference>
<dbReference type="InterPro" id="IPR019748">
    <property type="entry name" value="FERM_central"/>
</dbReference>
<dbReference type="GO" id="GO:0098592">
    <property type="term" value="C:cytoplasmic side of apical plasma membrane"/>
    <property type="evidence" value="ECO:0007669"/>
    <property type="project" value="TreeGrafter"/>
</dbReference>
<evidence type="ECO:0000313" key="3">
    <source>
        <dbReference type="Ensembl" id="ENSCCNP00000006757.1"/>
    </source>
</evidence>
<dbReference type="PANTHER" id="PTHR13429">
    <property type="entry name" value="FERM DOMAIN (PROTEIN4.1-EZRIN-RADIXIN-MOESIN) FAMILY"/>
    <property type="match status" value="1"/>
</dbReference>
<feature type="domain" description="FERM" evidence="2">
    <location>
        <begin position="116"/>
        <end position="423"/>
    </location>
</feature>
<organism evidence="3">
    <name type="scientific">Castor canadensis</name>
    <name type="common">American beaver</name>
    <dbReference type="NCBI Taxonomy" id="51338"/>
    <lineage>
        <taxon>Eukaryota</taxon>
        <taxon>Metazoa</taxon>
        <taxon>Chordata</taxon>
        <taxon>Craniata</taxon>
        <taxon>Vertebrata</taxon>
        <taxon>Euteleostomi</taxon>
        <taxon>Mammalia</taxon>
        <taxon>Eutheria</taxon>
        <taxon>Euarchontoglires</taxon>
        <taxon>Glires</taxon>
        <taxon>Rodentia</taxon>
        <taxon>Castorimorpha</taxon>
        <taxon>Castoridae</taxon>
        <taxon>Castor</taxon>
    </lineage>
</organism>
<dbReference type="CDD" id="cd14473">
    <property type="entry name" value="FERM_B-lobe"/>
    <property type="match status" value="1"/>
</dbReference>
<dbReference type="CDD" id="cd13185">
    <property type="entry name" value="FERM_C_FRMD1_FRMD6"/>
    <property type="match status" value="1"/>
</dbReference>
<dbReference type="SMART" id="SM01196">
    <property type="entry name" value="FERM_C"/>
    <property type="match status" value="1"/>
</dbReference>
<dbReference type="InterPro" id="IPR035963">
    <property type="entry name" value="FERM_2"/>
</dbReference>
<feature type="compositionally biased region" description="Polar residues" evidence="1">
    <location>
        <begin position="523"/>
        <end position="539"/>
    </location>
</feature>
<dbReference type="SMART" id="SM00295">
    <property type="entry name" value="B41"/>
    <property type="match status" value="1"/>
</dbReference>
<dbReference type="InterPro" id="IPR029071">
    <property type="entry name" value="Ubiquitin-like_domsf"/>
</dbReference>
<dbReference type="SUPFAM" id="SSF47031">
    <property type="entry name" value="Second domain of FERM"/>
    <property type="match status" value="1"/>
</dbReference>
<feature type="region of interest" description="Disordered" evidence="1">
    <location>
        <begin position="85"/>
        <end position="110"/>
    </location>
</feature>
<dbReference type="GO" id="GO:0035332">
    <property type="term" value="P:positive regulation of hippo signaling"/>
    <property type="evidence" value="ECO:0007669"/>
    <property type="project" value="TreeGrafter"/>
</dbReference>
<dbReference type="InterPro" id="IPR011993">
    <property type="entry name" value="PH-like_dom_sf"/>
</dbReference>
<dbReference type="InterPro" id="IPR047145">
    <property type="entry name" value="FRMD6-like"/>
</dbReference>
<dbReference type="AlphaFoldDB" id="A0A8C0W6P0"/>
<sequence>MSSLVESANAWPDVSLLTQGPCSSLPLSSQLDLCLEALVLEHSQPAHVVIEDGNHPQRRARASREDLWRVASLLLRCVSCPTPPPEVTSSGRSLTSPVCSPARAGPRDTAMTSEPRDVLVLLPTQEQLRLVVGVSRGTGAVRPGDGQRMGAHVIREAHFFGLSVVRDNEYVFMDLEQKLSKYFSKDWKRETCKGSERPGAPFVAFLRVQFYVGNGRVISDKVTRRLYYCHLKERVLRSQCTHREEVYFLLAACALQADLGSHRELVHVGRYFEPHAYFPQWIITKRGIDYTLRHTPAMHRELRGLSPKEAVRRFIREACRLEDVPVHFFRLYKDKKEARPTVLLGLALQGVLIYQEVDHTPQLLYDFPWPRVAKLTFLRRKLEIQPDGQPVTRKLVFYTSSTWSSRHLLRLLRTSHQLHLSLQPALRRLQQLKRQKVEKKCYRESYISDPLELDLEPASRDSPGSQDSRDSSRSPPHHFSLYSANSHNSSHTSGIEADSQHAESGELSVDEPVGAVRFHGKMSSCSGGSRSIEDTSNSSKATVVAPGVRVGSRLLNHGLSLQIQGTEIRGRGDQHGHSLDDMCLQQQVPHPTPASHSYISHCVLEGLVTHQEARANLHGERSMNCLSLDLLRKETLPQEFVV</sequence>
<dbReference type="InterPro" id="IPR018980">
    <property type="entry name" value="FERM_PH-like_C"/>
</dbReference>
<protein>
    <recommendedName>
        <fullName evidence="2">FERM domain-containing protein</fullName>
    </recommendedName>
</protein>
<dbReference type="Pfam" id="PF09380">
    <property type="entry name" value="FERM_C"/>
    <property type="match status" value="1"/>
</dbReference>
<dbReference type="SUPFAM" id="SSF54236">
    <property type="entry name" value="Ubiquitin-like"/>
    <property type="match status" value="1"/>
</dbReference>
<dbReference type="InterPro" id="IPR018979">
    <property type="entry name" value="FERM_N"/>
</dbReference>
<dbReference type="SUPFAM" id="SSF50729">
    <property type="entry name" value="PH domain-like"/>
    <property type="match status" value="1"/>
</dbReference>
<dbReference type="Gene3D" id="2.30.29.30">
    <property type="entry name" value="Pleckstrin-homology domain (PH domain)/Phosphotyrosine-binding domain (PTB)"/>
    <property type="match status" value="1"/>
</dbReference>